<feature type="region of interest" description="Disordered" evidence="1">
    <location>
        <begin position="118"/>
        <end position="139"/>
    </location>
</feature>
<feature type="compositionally biased region" description="Basic residues" evidence="1">
    <location>
        <begin position="122"/>
        <end position="136"/>
    </location>
</feature>
<gene>
    <name evidence="2" type="ORF">CSSPJE1EN1_LOCUS12486</name>
</gene>
<evidence type="ECO:0000256" key="1">
    <source>
        <dbReference type="SAM" id="MobiDB-lite"/>
    </source>
</evidence>
<evidence type="ECO:0000313" key="3">
    <source>
        <dbReference type="Proteomes" id="UP001497444"/>
    </source>
</evidence>
<proteinExistence type="predicted"/>
<sequence>MARMEATGIAREWMQLVRLPPGPTTTPSLLSAAALGSETPLLWVACRTSPCLVHVFLDGHLLSIWRFQADPVFLTLGPAAAASDESGSDDPFEGSAASLLVITEDSCIWVVKLAENGPAKDRPHKKQKGGGKRREVRRLQGAFETKKSLEIRTPSSALQSSCLPSAAAKVSKKPMNRKSNTSLIHDDNKQLTRSCQARVTEMSEAVSGFDAEWKKLHVETYEEQEPRLYVEVKNVVVPESLVGVVPGVAVAAFAGDNAVVVMASFGPPEILLVSSSSHGSSNLKTFKHFRQCSGMVSPLLHREPSCLLFASPLNNESGSEFMRGHMLFSLDLFEALVPGVFCEAASLPNLLLQGDRDGRLYLYLLQSGCLVETASPQVLCDLEQPIMAIFPIFSNSVPTQTNGSLRSEETETMGATGLLVIGQLGRVIIISSQKLGNESEGPVGNGPFLPLHFKFSSSSTEKMCQRISLVLSERKIKGPVTSVCMLGRNRLCHLVNSEVFVTDLFPTTPAVVPKSNCNSSGPEISVSEHFKPLHFLHQQVKEQLVSRRVLVSNVVAIAGAGLFMVYTGSRPLVVLMAGGCLQGAKVSDQFTIPATNTDELLPTRSQVSQNASSKETIKALLQSVADVEACTDAVQSHDRALNLSMNELAVALPLAYNIATNSKQKKLCPRGLHLADGDNHPSVEHYSLSGLSKTGLFCNISTSPVPMTSISPDQLSFGGPTMLQAKKVGKPIEKERIKDYLTHIEVMIVNNSLSPVSQYWSLLVSLKSCLSSKVPVAQFSFAINNGLGLPVGAQWNHSFNVALPGGPLGPVVATVFLCHIHDYHKVLLNSQDHLKQGKGTVGAACILLLQQRIDVFSLLGDLPPKLGHTPWRPSKIERETMPHKSPTSAEACSVTSLGDTEILGPFVGSFTFRCKGKTEVQEGLLNQILQRRLKSKAGNQLKLISQDGSTVSISLEAKPENSDASSTLCVIRFRASSFLLGSIVREALHWHLRSFRNLRSIFDQQKSDVDGDRKDAEEVVEEFVQAETLAERAKSVAHLWEKFQSCPDSGGISVDLVVPLLAKTYMVTQDALQAYKSLREASMSSSF</sequence>
<accession>A0ABP0WJE8</accession>
<organism evidence="2 3">
    <name type="scientific">Sphagnum jensenii</name>
    <dbReference type="NCBI Taxonomy" id="128206"/>
    <lineage>
        <taxon>Eukaryota</taxon>
        <taxon>Viridiplantae</taxon>
        <taxon>Streptophyta</taxon>
        <taxon>Embryophyta</taxon>
        <taxon>Bryophyta</taxon>
        <taxon>Sphagnophytina</taxon>
        <taxon>Sphagnopsida</taxon>
        <taxon>Sphagnales</taxon>
        <taxon>Sphagnaceae</taxon>
        <taxon>Sphagnum</taxon>
    </lineage>
</organism>
<reference evidence="2" key="1">
    <citation type="submission" date="2024-02" db="EMBL/GenBank/DDBJ databases">
        <authorList>
            <consortium name="ELIXIR-Norway"/>
            <consortium name="Elixir Norway"/>
        </authorList>
    </citation>
    <scope>NUCLEOTIDE SEQUENCE</scope>
</reference>
<dbReference type="Proteomes" id="UP001497444">
    <property type="component" value="Chromosome 19"/>
</dbReference>
<name>A0ABP0WJE8_9BRYO</name>
<evidence type="ECO:0000313" key="2">
    <source>
        <dbReference type="EMBL" id="CAK9267008.1"/>
    </source>
</evidence>
<feature type="region of interest" description="Disordered" evidence="1">
    <location>
        <begin position="163"/>
        <end position="187"/>
    </location>
</feature>
<keyword evidence="3" id="KW-1185">Reference proteome</keyword>
<protein>
    <submittedName>
        <fullName evidence="2">Uncharacterized protein</fullName>
    </submittedName>
</protein>
<dbReference type="EMBL" id="OZ020114">
    <property type="protein sequence ID" value="CAK9267008.1"/>
    <property type="molecule type" value="Genomic_DNA"/>
</dbReference>